<dbReference type="RefSeq" id="WP_180544179.1">
    <property type="nucleotide sequence ID" value="NZ_JACCJZ010000010.1"/>
</dbReference>
<protein>
    <submittedName>
        <fullName evidence="3">TniQ family protein</fullName>
    </submittedName>
</protein>
<sequence>MKAAFAVEGQGAGTLYVESFHSILARTARLRRVNLHYLIRFLGATEAGGPDPKGVKTIGQIQGGCETTLRLLRQFARLDGSERCYGHTFAKVSENLGFHKLFPLRMRWCPACLDPDTGMGYFLLAHTLTDLVACPLHKCALRDRCPACGGQASTLLWSPDRSVCGKCGASLVQPCAGDHVSSDQLRADAQFYRLITYVTDSDQPAPPTDWRAQLNAGIQHLLAQHYDAYGPTETARMRVLSRARARFGWKSVVQLAQMQAVDVVDLLTAPTQALSPRLPGMSIHLNVHSRRRRVDRDLAVYFERTVEALLASPPKVALPSLKLLAIIVGVSYSFFWEHHRKLCAVYAEARQLRRVSNNTAREPRLPRPDEEISTADLLDRLHPGARALFMVHLGRYVGTDGRVDSYPDATLPRPVRWSTARKQLRASETRSTTASPDACDALHARGGQGDPGEIK</sequence>
<dbReference type="EMBL" id="JACCJZ010000010">
    <property type="protein sequence ID" value="NYZ62006.1"/>
    <property type="molecule type" value="Genomic_DNA"/>
</dbReference>
<evidence type="ECO:0000313" key="3">
    <source>
        <dbReference type="EMBL" id="NYZ62006.1"/>
    </source>
</evidence>
<organism evidence="3 4">
    <name type="scientific">Luteimonas deserti</name>
    <dbReference type="NCBI Taxonomy" id="2752306"/>
    <lineage>
        <taxon>Bacteria</taxon>
        <taxon>Pseudomonadati</taxon>
        <taxon>Pseudomonadota</taxon>
        <taxon>Gammaproteobacteria</taxon>
        <taxon>Lysobacterales</taxon>
        <taxon>Lysobacteraceae</taxon>
        <taxon>Luteimonas</taxon>
    </lineage>
</organism>
<dbReference type="InterPro" id="IPR009492">
    <property type="entry name" value="TniQ"/>
</dbReference>
<feature type="region of interest" description="Disordered" evidence="1">
    <location>
        <begin position="419"/>
        <end position="455"/>
    </location>
</feature>
<keyword evidence="4" id="KW-1185">Reference proteome</keyword>
<proteinExistence type="predicted"/>
<evidence type="ECO:0000259" key="2">
    <source>
        <dbReference type="Pfam" id="PF06527"/>
    </source>
</evidence>
<accession>A0A7Z0QNR7</accession>
<dbReference type="AlphaFoldDB" id="A0A7Z0QNR7"/>
<reference evidence="3 4" key="1">
    <citation type="submission" date="2020-07" db="EMBL/GenBank/DDBJ databases">
        <title>isolation of Luteimonas sp. SJ-16.</title>
        <authorList>
            <person name="Huang X.-X."/>
            <person name="Xu L."/>
            <person name="Sun J.-Q."/>
        </authorList>
    </citation>
    <scope>NUCLEOTIDE SEQUENCE [LARGE SCALE GENOMIC DNA]</scope>
    <source>
        <strain evidence="3 4">SJ-16</strain>
    </source>
</reference>
<name>A0A7Z0QNR7_9GAMM</name>
<evidence type="ECO:0000256" key="1">
    <source>
        <dbReference type="SAM" id="MobiDB-lite"/>
    </source>
</evidence>
<feature type="domain" description="TniQ" evidence="2">
    <location>
        <begin position="14"/>
        <end position="141"/>
    </location>
</feature>
<gene>
    <name evidence="3" type="ORF">H0E82_04395</name>
</gene>
<dbReference type="Proteomes" id="UP000589896">
    <property type="component" value="Unassembled WGS sequence"/>
</dbReference>
<evidence type="ECO:0000313" key="4">
    <source>
        <dbReference type="Proteomes" id="UP000589896"/>
    </source>
</evidence>
<feature type="compositionally biased region" description="Gly residues" evidence="1">
    <location>
        <begin position="446"/>
        <end position="455"/>
    </location>
</feature>
<comment type="caution">
    <text evidence="3">The sequence shown here is derived from an EMBL/GenBank/DDBJ whole genome shotgun (WGS) entry which is preliminary data.</text>
</comment>
<dbReference type="Pfam" id="PF06527">
    <property type="entry name" value="TniQ"/>
    <property type="match status" value="1"/>
</dbReference>